<dbReference type="Gene3D" id="3.30.70.580">
    <property type="entry name" value="Pseudouridine synthase I, catalytic domain, N-terminal subdomain"/>
    <property type="match status" value="1"/>
</dbReference>
<dbReference type="SUPFAM" id="SSF55174">
    <property type="entry name" value="Alpha-L RNA-binding motif"/>
    <property type="match status" value="1"/>
</dbReference>
<dbReference type="GO" id="GO:0000455">
    <property type="term" value="P:enzyme-directed rRNA pseudouridine synthesis"/>
    <property type="evidence" value="ECO:0007669"/>
    <property type="project" value="UniProtKB-ARBA"/>
</dbReference>
<dbReference type="EMBL" id="QREG01000005">
    <property type="protein sequence ID" value="REE00523.1"/>
    <property type="molecule type" value="Genomic_DNA"/>
</dbReference>
<dbReference type="Pfam" id="PF01479">
    <property type="entry name" value="S4"/>
    <property type="match status" value="1"/>
</dbReference>
<dbReference type="InterPro" id="IPR018496">
    <property type="entry name" value="PsdUridine_synth_RsuA/RluB_CS"/>
</dbReference>
<dbReference type="RefSeq" id="WP_245986242.1">
    <property type="nucleotide sequence ID" value="NZ_QREG01000005.1"/>
</dbReference>
<evidence type="ECO:0000313" key="7">
    <source>
        <dbReference type="EMBL" id="REE00523.1"/>
    </source>
</evidence>
<keyword evidence="8" id="KW-1185">Reference proteome</keyword>
<dbReference type="PANTHER" id="PTHR47683">
    <property type="entry name" value="PSEUDOURIDINE SYNTHASE FAMILY PROTEIN-RELATED"/>
    <property type="match status" value="1"/>
</dbReference>
<dbReference type="Pfam" id="PF00849">
    <property type="entry name" value="PseudoU_synth_2"/>
    <property type="match status" value="1"/>
</dbReference>
<protein>
    <recommendedName>
        <fullName evidence="4">Pseudouridine synthase</fullName>
        <ecNumber evidence="4">5.4.99.-</ecNumber>
    </recommendedName>
</protein>
<keyword evidence="2 4" id="KW-0413">Isomerase</keyword>
<dbReference type="InterPro" id="IPR002942">
    <property type="entry name" value="S4_RNA-bd"/>
</dbReference>
<keyword evidence="3" id="KW-0694">RNA-binding</keyword>
<comment type="similarity">
    <text evidence="1 4">Belongs to the pseudouridine synthase RsuA family.</text>
</comment>
<dbReference type="Gene3D" id="3.10.290.10">
    <property type="entry name" value="RNA-binding S4 domain"/>
    <property type="match status" value="1"/>
</dbReference>
<dbReference type="InterPro" id="IPR050343">
    <property type="entry name" value="RsuA_PseudoU_synthase"/>
</dbReference>
<dbReference type="SUPFAM" id="SSF55120">
    <property type="entry name" value="Pseudouridine synthase"/>
    <property type="match status" value="1"/>
</dbReference>
<dbReference type="InterPro" id="IPR020094">
    <property type="entry name" value="TruA/RsuA/RluB/E/F_N"/>
</dbReference>
<evidence type="ECO:0000313" key="8">
    <source>
        <dbReference type="Proteomes" id="UP000256779"/>
    </source>
</evidence>
<dbReference type="PANTHER" id="PTHR47683:SF2">
    <property type="entry name" value="RNA-BINDING S4 DOMAIN-CONTAINING PROTEIN"/>
    <property type="match status" value="1"/>
</dbReference>
<name>A0A3D9L4I7_MARFU</name>
<sequence length="260" mass="29497">MKSKKPSGPGKGKQKYTPKPQEVRLNKYIADAGVCSRREADVLIADGKVKVNGKVVTEMGFKVHRSDKVEYEGRALKAEKLQYVLLNKPNDFITTVSDPHGRNTVMNLVKNACDERIYPVGRLDRNTTGLLLFTNDGELAKRLTHPSYQIKKIYQVTLDKPITNQDFDAILSGVELEDGMATPDEMAVITDDKTVLGIEIHIGRNRIVRRIFEHFGYRVEKLDRVMFGTLTKKNLPRGKFRHLSPKEINQLKHLSGGRRK</sequence>
<evidence type="ECO:0000256" key="3">
    <source>
        <dbReference type="PROSITE-ProRule" id="PRU00182"/>
    </source>
</evidence>
<dbReference type="InterPro" id="IPR006145">
    <property type="entry name" value="PsdUridine_synth_RsuA/RluA"/>
</dbReference>
<feature type="region of interest" description="Disordered" evidence="5">
    <location>
        <begin position="1"/>
        <end position="21"/>
    </location>
</feature>
<dbReference type="CDD" id="cd00165">
    <property type="entry name" value="S4"/>
    <property type="match status" value="1"/>
</dbReference>
<proteinExistence type="inferred from homology"/>
<dbReference type="PROSITE" id="PS01149">
    <property type="entry name" value="PSI_RSU"/>
    <property type="match status" value="1"/>
</dbReference>
<evidence type="ECO:0000256" key="2">
    <source>
        <dbReference type="ARBA" id="ARBA00023235"/>
    </source>
</evidence>
<dbReference type="Proteomes" id="UP000256779">
    <property type="component" value="Unassembled WGS sequence"/>
</dbReference>
<accession>A0A3D9L4I7</accession>
<dbReference type="GO" id="GO:0120159">
    <property type="term" value="F:rRNA pseudouridine synthase activity"/>
    <property type="evidence" value="ECO:0007669"/>
    <property type="project" value="UniProtKB-ARBA"/>
</dbReference>
<feature type="domain" description="RNA-binding S4" evidence="6">
    <location>
        <begin position="23"/>
        <end position="82"/>
    </location>
</feature>
<evidence type="ECO:0000256" key="4">
    <source>
        <dbReference type="RuleBase" id="RU003887"/>
    </source>
</evidence>
<dbReference type="InterPro" id="IPR020103">
    <property type="entry name" value="PsdUridine_synth_cat_dom_sf"/>
</dbReference>
<dbReference type="InterPro" id="IPR036986">
    <property type="entry name" value="S4_RNA-bd_sf"/>
</dbReference>
<organism evidence="7 8">
    <name type="scientific">Marinoscillum furvescens DSM 4134</name>
    <dbReference type="NCBI Taxonomy" id="1122208"/>
    <lineage>
        <taxon>Bacteria</taxon>
        <taxon>Pseudomonadati</taxon>
        <taxon>Bacteroidota</taxon>
        <taxon>Cytophagia</taxon>
        <taxon>Cytophagales</taxon>
        <taxon>Reichenbachiellaceae</taxon>
        <taxon>Marinoscillum</taxon>
    </lineage>
</organism>
<evidence type="ECO:0000259" key="6">
    <source>
        <dbReference type="SMART" id="SM00363"/>
    </source>
</evidence>
<gene>
    <name evidence="7" type="ORF">C7460_105146</name>
</gene>
<dbReference type="GO" id="GO:0003723">
    <property type="term" value="F:RNA binding"/>
    <property type="evidence" value="ECO:0007669"/>
    <property type="project" value="UniProtKB-KW"/>
</dbReference>
<dbReference type="PROSITE" id="PS50889">
    <property type="entry name" value="S4"/>
    <property type="match status" value="1"/>
</dbReference>
<dbReference type="EC" id="5.4.99.-" evidence="4"/>
<dbReference type="NCBIfam" id="TIGR00093">
    <property type="entry name" value="pseudouridine synthase"/>
    <property type="match status" value="1"/>
</dbReference>
<dbReference type="FunFam" id="3.10.290.10:FF:000003">
    <property type="entry name" value="Pseudouridine synthase"/>
    <property type="match status" value="1"/>
</dbReference>
<dbReference type="CDD" id="cd02870">
    <property type="entry name" value="PseudoU_synth_RsuA_like"/>
    <property type="match status" value="1"/>
</dbReference>
<dbReference type="Gene3D" id="3.30.70.1560">
    <property type="entry name" value="Alpha-L RNA-binding motif"/>
    <property type="match status" value="1"/>
</dbReference>
<dbReference type="SMART" id="SM00363">
    <property type="entry name" value="S4"/>
    <property type="match status" value="1"/>
</dbReference>
<evidence type="ECO:0000256" key="1">
    <source>
        <dbReference type="ARBA" id="ARBA00008348"/>
    </source>
</evidence>
<dbReference type="AlphaFoldDB" id="A0A3D9L4I7"/>
<dbReference type="InterPro" id="IPR042092">
    <property type="entry name" value="PsdUridine_s_RsuA/RluB/E/F_cat"/>
</dbReference>
<reference evidence="7 8" key="1">
    <citation type="submission" date="2018-07" db="EMBL/GenBank/DDBJ databases">
        <title>Genomic Encyclopedia of Type Strains, Phase IV (KMG-IV): sequencing the most valuable type-strain genomes for metagenomic binning, comparative biology and taxonomic classification.</title>
        <authorList>
            <person name="Goeker M."/>
        </authorList>
    </citation>
    <scope>NUCLEOTIDE SEQUENCE [LARGE SCALE GENOMIC DNA]</scope>
    <source>
        <strain evidence="7 8">DSM 4134</strain>
    </source>
</reference>
<evidence type="ECO:0000256" key="5">
    <source>
        <dbReference type="SAM" id="MobiDB-lite"/>
    </source>
</evidence>
<dbReference type="InterPro" id="IPR000748">
    <property type="entry name" value="PsdUridine_synth_RsuA/RluB/E/F"/>
</dbReference>
<comment type="caution">
    <text evidence="7">The sequence shown here is derived from an EMBL/GenBank/DDBJ whole genome shotgun (WGS) entry which is preliminary data.</text>
</comment>